<evidence type="ECO:0000256" key="1">
    <source>
        <dbReference type="SAM" id="Phobius"/>
    </source>
</evidence>
<feature type="transmembrane region" description="Helical" evidence="1">
    <location>
        <begin position="113"/>
        <end position="136"/>
    </location>
</feature>
<feature type="transmembrane region" description="Helical" evidence="1">
    <location>
        <begin position="83"/>
        <end position="101"/>
    </location>
</feature>
<sequence>MKRISDFLLKIATLKTVIITIIITAMYTIFVFNKLIAKFGQVTEGAKVLDTYVGLNGDEAYKIISSYGDKGIKYYNIVQLGDVIFPILVGFTFCIIIASLIKKVFNGEKFKYLCILPFFTVTLFDYLENIGVFIMLRRFPSSLNGITEVTSFFSALKFLSYGVNLIIIVVLLLIYLKRVKFNR</sequence>
<keyword evidence="1" id="KW-1133">Transmembrane helix</keyword>
<dbReference type="RefSeq" id="WP_219778682.1">
    <property type="nucleotide sequence ID" value="NZ_JAHXPT010000003.1"/>
</dbReference>
<reference evidence="2 3" key="1">
    <citation type="submission" date="2021-07" db="EMBL/GenBank/DDBJ databases">
        <title>Clostridium weizhouense sp. nov., an anaerobic bacterium isolated from activated sludge of Petroleum wastewater.</title>
        <authorList>
            <person name="Li Q."/>
        </authorList>
    </citation>
    <scope>NUCLEOTIDE SEQUENCE [LARGE SCALE GENOMIC DNA]</scope>
    <source>
        <strain evidence="2 3">YB-6</strain>
    </source>
</reference>
<accession>A0ABS7ALV3</accession>
<gene>
    <name evidence="2" type="ORF">KYD98_05975</name>
</gene>
<comment type="caution">
    <text evidence="2">The sequence shown here is derived from an EMBL/GenBank/DDBJ whole genome shotgun (WGS) entry which is preliminary data.</text>
</comment>
<name>A0ABS7ALV3_9CLOT</name>
<keyword evidence="1" id="KW-0812">Transmembrane</keyword>
<proteinExistence type="predicted"/>
<dbReference type="EMBL" id="JAHXPT010000003">
    <property type="protein sequence ID" value="MBW6409634.1"/>
    <property type="molecule type" value="Genomic_DNA"/>
</dbReference>
<evidence type="ECO:0000313" key="2">
    <source>
        <dbReference type="EMBL" id="MBW6409634.1"/>
    </source>
</evidence>
<keyword evidence="3" id="KW-1185">Reference proteome</keyword>
<evidence type="ECO:0000313" key="3">
    <source>
        <dbReference type="Proteomes" id="UP001519921"/>
    </source>
</evidence>
<protein>
    <submittedName>
        <fullName evidence="2">Uncharacterized protein</fullName>
    </submittedName>
</protein>
<feature type="transmembrane region" description="Helical" evidence="1">
    <location>
        <begin position="156"/>
        <end position="176"/>
    </location>
</feature>
<feature type="transmembrane region" description="Helical" evidence="1">
    <location>
        <begin position="12"/>
        <end position="32"/>
    </location>
</feature>
<keyword evidence="1" id="KW-0472">Membrane</keyword>
<organism evidence="2 3">
    <name type="scientific">Clostridium weizhouense</name>
    <dbReference type="NCBI Taxonomy" id="2859781"/>
    <lineage>
        <taxon>Bacteria</taxon>
        <taxon>Bacillati</taxon>
        <taxon>Bacillota</taxon>
        <taxon>Clostridia</taxon>
        <taxon>Eubacteriales</taxon>
        <taxon>Clostridiaceae</taxon>
        <taxon>Clostridium</taxon>
    </lineage>
</organism>
<dbReference type="Proteomes" id="UP001519921">
    <property type="component" value="Unassembled WGS sequence"/>
</dbReference>